<dbReference type="PANTHER" id="PTHR32057:SF14">
    <property type="entry name" value="PROTEIN ADENYLYLTRANSFERASE SELO, MITOCHONDRIAL"/>
    <property type="match status" value="1"/>
</dbReference>
<dbReference type="Proteomes" id="UP000075578">
    <property type="component" value="Unassembled WGS sequence"/>
</dbReference>
<dbReference type="EMBL" id="LNGD01000069">
    <property type="protein sequence ID" value="KYC51324.1"/>
    <property type="molecule type" value="Genomic_DNA"/>
</dbReference>
<reference evidence="9 10" key="1">
    <citation type="journal article" date="2016" name="ISME J.">
        <title>Chasing the elusive Euryarchaeota class WSA2: genomes reveal a uniquely fastidious methyl-reducing methanogen.</title>
        <authorList>
            <person name="Nobu M.K."/>
            <person name="Narihiro T."/>
            <person name="Kuroda K."/>
            <person name="Mei R."/>
            <person name="Liu W.T."/>
        </authorList>
    </citation>
    <scope>NUCLEOTIDE SEQUENCE [LARGE SCALE GENOMIC DNA]</scope>
    <source>
        <strain evidence="9">U1lsi0528_Bin089</strain>
    </source>
</reference>
<evidence type="ECO:0000256" key="1">
    <source>
        <dbReference type="ARBA" id="ARBA00001946"/>
    </source>
</evidence>
<evidence type="ECO:0000256" key="2">
    <source>
        <dbReference type="ARBA" id="ARBA00009747"/>
    </source>
</evidence>
<proteinExistence type="inferred from homology"/>
<evidence type="ECO:0000256" key="7">
    <source>
        <dbReference type="ARBA" id="ARBA00022840"/>
    </source>
</evidence>
<evidence type="ECO:0000256" key="4">
    <source>
        <dbReference type="ARBA" id="ARBA00022695"/>
    </source>
</evidence>
<dbReference type="PANTHER" id="PTHR32057">
    <property type="entry name" value="PROTEIN ADENYLYLTRANSFERASE SELO, MITOCHONDRIAL"/>
    <property type="match status" value="1"/>
</dbReference>
<evidence type="ECO:0000256" key="8">
    <source>
        <dbReference type="ARBA" id="ARBA00022842"/>
    </source>
</evidence>
<gene>
    <name evidence="9" type="ORF">AMQ74_01149</name>
</gene>
<evidence type="ECO:0000256" key="6">
    <source>
        <dbReference type="ARBA" id="ARBA00022741"/>
    </source>
</evidence>
<sequence length="468" mass="53969">MNNDGHIKLNNTYLSLDETFYSLQAPEKVKEPSIFYYNKELAKKLNISLSENEIVDYFSGNKIIPDSKPFAQAYAGHQFGYFTILGDGRAIILGEIRLKDKLYDIQLKGSGRTPYSRGGDGRATLQAMLREYLISEAMHYLNIPTTRSLCVIETKDKVRREIELPGAILTRIAESHIRIGTFEYAAFKGMKQLRQLLDYTIERHYPELKNMDNPAQALLKKVMNKQIDLIVEWLRVGFIHGVMNTDNTCISGETIDYGPCAFMNSYDLETVYSSIDTQGRYSFGNQASILKWNIAKLAEALLPLIHEEEKESIKIAEEIINGFDEIFQNAYIKMMSKKLGLLSNQEGDIDLIMDLLRLMSKYKRDYTNTFFILSNNGNPFTEDDEMDLFIRWKSRIRQQDPAKTQKTMQNTNPAVIPRNYLVEKAIRDKKEFERLLKALKNPYDYGNVKEEFQHPPESEVGYKTYCGT</sequence>
<dbReference type="GO" id="GO:0005524">
    <property type="term" value="F:ATP binding"/>
    <property type="evidence" value="ECO:0007669"/>
    <property type="project" value="UniProtKB-KW"/>
</dbReference>
<evidence type="ECO:0000256" key="5">
    <source>
        <dbReference type="ARBA" id="ARBA00022723"/>
    </source>
</evidence>
<dbReference type="GO" id="GO:0070733">
    <property type="term" value="F:AMPylase activity"/>
    <property type="evidence" value="ECO:0007669"/>
    <property type="project" value="TreeGrafter"/>
</dbReference>
<keyword evidence="7" id="KW-0067">ATP-binding</keyword>
<comment type="similarity">
    <text evidence="2">Belongs to the SELO family.</text>
</comment>
<keyword evidence="8" id="KW-0460">Magnesium</keyword>
<comment type="caution">
    <text evidence="9">The sequence shown here is derived from an EMBL/GenBank/DDBJ whole genome shotgun (WGS) entry which is preliminary data.</text>
</comment>
<keyword evidence="3" id="KW-0808">Transferase</keyword>
<dbReference type="NCBIfam" id="NF000658">
    <property type="entry name" value="PRK00029.1"/>
    <property type="match status" value="1"/>
</dbReference>
<evidence type="ECO:0000256" key="3">
    <source>
        <dbReference type="ARBA" id="ARBA00022679"/>
    </source>
</evidence>
<organism evidence="9 10">
    <name type="scientific">Candidatus Methanofastidiosum methylothiophilum</name>
    <dbReference type="NCBI Taxonomy" id="1705564"/>
    <lineage>
        <taxon>Archaea</taxon>
        <taxon>Methanobacteriati</taxon>
        <taxon>Methanobacteriota</taxon>
        <taxon>Stenosarchaea group</taxon>
        <taxon>Candidatus Methanofastidiosia</taxon>
        <taxon>Candidatus Methanofastidiosales</taxon>
        <taxon>Candidatus Methanofastidiosaceae</taxon>
        <taxon>Candidatus Methanofastidiosum</taxon>
    </lineage>
</organism>
<evidence type="ECO:0000313" key="9">
    <source>
        <dbReference type="EMBL" id="KYC51324.1"/>
    </source>
</evidence>
<dbReference type="InterPro" id="IPR003846">
    <property type="entry name" value="SelO"/>
</dbReference>
<evidence type="ECO:0000313" key="10">
    <source>
        <dbReference type="Proteomes" id="UP000075578"/>
    </source>
</evidence>
<keyword evidence="4" id="KW-0548">Nucleotidyltransferase</keyword>
<dbReference type="Pfam" id="PF02696">
    <property type="entry name" value="SelO"/>
    <property type="match status" value="1"/>
</dbReference>
<dbReference type="GO" id="GO:0046872">
    <property type="term" value="F:metal ion binding"/>
    <property type="evidence" value="ECO:0007669"/>
    <property type="project" value="UniProtKB-KW"/>
</dbReference>
<protein>
    <recommendedName>
        <fullName evidence="11">Protein adenylyltransferase SelO</fullName>
    </recommendedName>
</protein>
<name>A0A150J2X4_9EURY</name>
<dbReference type="HAMAP" id="MF_00692">
    <property type="entry name" value="SelO"/>
    <property type="match status" value="1"/>
</dbReference>
<dbReference type="AlphaFoldDB" id="A0A150J2X4"/>
<keyword evidence="5" id="KW-0479">Metal-binding</keyword>
<accession>A0A150J2X4</accession>
<keyword evidence="6" id="KW-0547">Nucleotide-binding</keyword>
<dbReference type="PATRIC" id="fig|1705564.3.peg.1193"/>
<comment type="cofactor">
    <cofactor evidence="1">
        <name>Mg(2+)</name>
        <dbReference type="ChEBI" id="CHEBI:18420"/>
    </cofactor>
</comment>
<evidence type="ECO:0008006" key="11">
    <source>
        <dbReference type="Google" id="ProtNLM"/>
    </source>
</evidence>